<dbReference type="STRING" id="215637.A0A4P9ZUP4"/>
<dbReference type="GO" id="GO:0005685">
    <property type="term" value="C:U1 snRNP"/>
    <property type="evidence" value="ECO:0007669"/>
    <property type="project" value="TreeGrafter"/>
</dbReference>
<dbReference type="SUPFAM" id="SSF81698">
    <property type="entry name" value="FF domain"/>
    <property type="match status" value="4"/>
</dbReference>
<evidence type="ECO:0000256" key="3">
    <source>
        <dbReference type="ARBA" id="ARBA00022737"/>
    </source>
</evidence>
<evidence type="ECO:0000256" key="1">
    <source>
        <dbReference type="ARBA" id="ARBA00004123"/>
    </source>
</evidence>
<feature type="compositionally biased region" description="Low complexity" evidence="7">
    <location>
        <begin position="76"/>
        <end position="92"/>
    </location>
</feature>
<feature type="region of interest" description="Disordered" evidence="7">
    <location>
        <begin position="58"/>
        <end position="125"/>
    </location>
</feature>
<dbReference type="Gene3D" id="1.10.10.440">
    <property type="entry name" value="FF domain"/>
    <property type="match status" value="4"/>
</dbReference>
<name>A0A4P9ZUP4_9FUNG</name>
<dbReference type="AlphaFoldDB" id="A0A4P9ZUP4"/>
<organism evidence="10 11">
    <name type="scientific">Dimargaris cristalligena</name>
    <dbReference type="NCBI Taxonomy" id="215637"/>
    <lineage>
        <taxon>Eukaryota</taxon>
        <taxon>Fungi</taxon>
        <taxon>Fungi incertae sedis</taxon>
        <taxon>Zoopagomycota</taxon>
        <taxon>Kickxellomycotina</taxon>
        <taxon>Dimargaritomycetes</taxon>
        <taxon>Dimargaritales</taxon>
        <taxon>Dimargaritaceae</taxon>
        <taxon>Dimargaris</taxon>
    </lineage>
</organism>
<dbReference type="Gene3D" id="2.20.70.10">
    <property type="match status" value="1"/>
</dbReference>
<protein>
    <recommendedName>
        <fullName evidence="12">FF domain-containing protein</fullName>
    </recommendedName>
</protein>
<dbReference type="OrthoDB" id="187617at2759"/>
<dbReference type="SMART" id="SM00456">
    <property type="entry name" value="WW"/>
    <property type="match status" value="1"/>
</dbReference>
<dbReference type="PANTHER" id="PTHR11864:SF0">
    <property type="entry name" value="PRP40 PRE-MRNA PROCESSING FACTOR 40 HOMOLOG A (YEAST)"/>
    <property type="match status" value="1"/>
</dbReference>
<dbReference type="GO" id="GO:0003723">
    <property type="term" value="F:RNA binding"/>
    <property type="evidence" value="ECO:0007669"/>
    <property type="project" value="TreeGrafter"/>
</dbReference>
<sequence>MAAHTAPISPAPKETVWNKPDELKTPEERALARTAWKTYVAANGKSYYYNTITKQTTWEQPRELTTSADPASNTQAAVAPVVPASSLASPAVPEKREKSSSAPNRPPSISATPPTPSTTKVEGARTSTLPPVVAALPLPTTAGPPSAPATPTTTTANVNATAAPALSTQDRLAESARVPAASFTTMEAKTQAFHDLLRHAGVQGRWSWEQAMRAIINHPHYRALKTVAERKTEFEEFLHIKRAEEREEHRQQAQNAEAQFKIMLEQAYPTTALEALGSYYDAEDRLRDTDPRFRAVSDSRRRRQLFDEFYREAMQTYRNDQATLRKERVARVAELLHACSDITINTPWNEVRGILTQSKLEASTVMALLGYPWPPHESGKHSESDPREPPTVADLISSIASADLLEAFETHNEQLQAEFTEWRDKQEAAIYRKARQARDAFRELLAEYKAKHGITLDSIWPDFYAQVASDPRYTELLGQPGSTPLELFWDEVEQHRDLITKCRRQVREHLKAGDFLAGLGCNDHDIKLVYEKMHAREVKEAEAKRKKVERRLKAKKDDFYRFLKHFRPHIKYGQTWEEVLPLIQTDRDFMLLDDDAMKKELFDELQEYLKEKHEKKTDGRQPDGKRPLTPPPVDSAAPEKKRSKSEQPESPSDSHEEGEMDTTS</sequence>
<evidence type="ECO:0000256" key="2">
    <source>
        <dbReference type="ARBA" id="ARBA00022664"/>
    </source>
</evidence>
<dbReference type="InterPro" id="IPR039726">
    <property type="entry name" value="Prp40-like"/>
</dbReference>
<feature type="compositionally biased region" description="Basic and acidic residues" evidence="7">
    <location>
        <begin position="612"/>
        <end position="626"/>
    </location>
</feature>
<evidence type="ECO:0000256" key="6">
    <source>
        <dbReference type="SAM" id="Coils"/>
    </source>
</evidence>
<dbReference type="GO" id="GO:0045292">
    <property type="term" value="P:mRNA cis splicing, via spliceosome"/>
    <property type="evidence" value="ECO:0007669"/>
    <property type="project" value="InterPro"/>
</dbReference>
<feature type="coiled-coil region" evidence="6">
    <location>
        <begin position="531"/>
        <end position="558"/>
    </location>
</feature>
<dbReference type="PROSITE" id="PS50020">
    <property type="entry name" value="WW_DOMAIN_2"/>
    <property type="match status" value="1"/>
</dbReference>
<keyword evidence="5" id="KW-0539">Nucleus</keyword>
<dbReference type="EMBL" id="ML002515">
    <property type="protein sequence ID" value="RKP37277.1"/>
    <property type="molecule type" value="Genomic_DNA"/>
</dbReference>
<dbReference type="InterPro" id="IPR036517">
    <property type="entry name" value="FF_domain_sf"/>
</dbReference>
<dbReference type="CDD" id="cd00201">
    <property type="entry name" value="WW"/>
    <property type="match status" value="1"/>
</dbReference>
<evidence type="ECO:0000313" key="10">
    <source>
        <dbReference type="EMBL" id="RKP37277.1"/>
    </source>
</evidence>
<dbReference type="InterPro" id="IPR002713">
    <property type="entry name" value="FF_domain"/>
</dbReference>
<dbReference type="PROSITE" id="PS01159">
    <property type="entry name" value="WW_DOMAIN_1"/>
    <property type="match status" value="1"/>
</dbReference>
<dbReference type="Pfam" id="PF00397">
    <property type="entry name" value="WW"/>
    <property type="match status" value="1"/>
</dbReference>
<feature type="region of interest" description="Disordered" evidence="7">
    <location>
        <begin position="135"/>
        <end position="154"/>
    </location>
</feature>
<keyword evidence="2" id="KW-0507">mRNA processing</keyword>
<comment type="subcellular location">
    <subcellularLocation>
        <location evidence="1">Nucleus</location>
    </subcellularLocation>
</comment>
<dbReference type="FunFam" id="1.10.10.440:FF:000013">
    <property type="entry name" value="pre-mRNA-processing protein 40A isoform X1"/>
    <property type="match status" value="1"/>
</dbReference>
<dbReference type="Proteomes" id="UP000268162">
    <property type="component" value="Unassembled WGS sequence"/>
</dbReference>
<keyword evidence="4" id="KW-0508">mRNA splicing</keyword>
<dbReference type="SUPFAM" id="SSF51045">
    <property type="entry name" value="WW domain"/>
    <property type="match status" value="1"/>
</dbReference>
<dbReference type="GO" id="GO:0071004">
    <property type="term" value="C:U2-type prespliceosome"/>
    <property type="evidence" value="ECO:0007669"/>
    <property type="project" value="TreeGrafter"/>
</dbReference>
<accession>A0A4P9ZUP4</accession>
<evidence type="ECO:0000256" key="7">
    <source>
        <dbReference type="SAM" id="MobiDB-lite"/>
    </source>
</evidence>
<evidence type="ECO:0008006" key="12">
    <source>
        <dbReference type="Google" id="ProtNLM"/>
    </source>
</evidence>
<evidence type="ECO:0000259" key="9">
    <source>
        <dbReference type="PROSITE" id="PS51676"/>
    </source>
</evidence>
<dbReference type="PANTHER" id="PTHR11864">
    <property type="entry name" value="PRE-MRNA-PROCESSING PROTEIN PRP40"/>
    <property type="match status" value="1"/>
</dbReference>
<keyword evidence="6" id="KW-0175">Coiled coil</keyword>
<dbReference type="PROSITE" id="PS51676">
    <property type="entry name" value="FF"/>
    <property type="match status" value="1"/>
</dbReference>
<keyword evidence="3" id="KW-0677">Repeat</keyword>
<gene>
    <name evidence="10" type="ORF">BJ085DRAFT_29692</name>
</gene>
<evidence type="ECO:0000256" key="5">
    <source>
        <dbReference type="ARBA" id="ARBA00023242"/>
    </source>
</evidence>
<dbReference type="InterPro" id="IPR001202">
    <property type="entry name" value="WW_dom"/>
</dbReference>
<dbReference type="SMART" id="SM00441">
    <property type="entry name" value="FF"/>
    <property type="match status" value="4"/>
</dbReference>
<feature type="compositionally biased region" description="Basic and acidic residues" evidence="7">
    <location>
        <begin position="637"/>
        <end position="657"/>
    </location>
</feature>
<feature type="domain" description="FF" evidence="9">
    <location>
        <begin position="433"/>
        <end position="494"/>
    </location>
</feature>
<feature type="region of interest" description="Disordered" evidence="7">
    <location>
        <begin position="1"/>
        <end position="26"/>
    </location>
</feature>
<dbReference type="InterPro" id="IPR036020">
    <property type="entry name" value="WW_dom_sf"/>
</dbReference>
<keyword evidence="11" id="KW-1185">Reference proteome</keyword>
<reference evidence="11" key="1">
    <citation type="journal article" date="2018" name="Nat. Microbiol.">
        <title>Leveraging single-cell genomics to expand the fungal tree of life.</title>
        <authorList>
            <person name="Ahrendt S.R."/>
            <person name="Quandt C.A."/>
            <person name="Ciobanu D."/>
            <person name="Clum A."/>
            <person name="Salamov A."/>
            <person name="Andreopoulos B."/>
            <person name="Cheng J.F."/>
            <person name="Woyke T."/>
            <person name="Pelin A."/>
            <person name="Henrissat B."/>
            <person name="Reynolds N.K."/>
            <person name="Benny G.L."/>
            <person name="Smith M.E."/>
            <person name="James T.Y."/>
            <person name="Grigoriev I.V."/>
        </authorList>
    </citation>
    <scope>NUCLEOTIDE SEQUENCE [LARGE SCALE GENOMIC DNA]</scope>
    <source>
        <strain evidence="11">RSA 468</strain>
    </source>
</reference>
<feature type="coiled-coil region" evidence="6">
    <location>
        <begin position="405"/>
        <end position="451"/>
    </location>
</feature>
<feature type="domain" description="WW" evidence="8">
    <location>
        <begin position="36"/>
        <end position="63"/>
    </location>
</feature>
<feature type="region of interest" description="Disordered" evidence="7">
    <location>
        <begin position="612"/>
        <end position="664"/>
    </location>
</feature>
<evidence type="ECO:0000256" key="4">
    <source>
        <dbReference type="ARBA" id="ARBA00023187"/>
    </source>
</evidence>
<feature type="compositionally biased region" description="Polar residues" evidence="7">
    <location>
        <begin position="58"/>
        <end position="75"/>
    </location>
</feature>
<proteinExistence type="predicted"/>
<dbReference type="Pfam" id="PF01846">
    <property type="entry name" value="FF"/>
    <property type="match status" value="4"/>
</dbReference>
<feature type="coiled-coil region" evidence="6">
    <location>
        <begin position="239"/>
        <end position="266"/>
    </location>
</feature>
<evidence type="ECO:0000313" key="11">
    <source>
        <dbReference type="Proteomes" id="UP000268162"/>
    </source>
</evidence>
<evidence type="ECO:0000259" key="8">
    <source>
        <dbReference type="PROSITE" id="PS50020"/>
    </source>
</evidence>